<gene>
    <name evidence="1" type="ORF">M976_03376</name>
</gene>
<dbReference type="Proteomes" id="UP000078407">
    <property type="component" value="Unassembled WGS sequence"/>
</dbReference>
<evidence type="ECO:0000313" key="1">
    <source>
        <dbReference type="EMBL" id="OAT25877.1"/>
    </source>
</evidence>
<accession>A0ABX2W528</accession>
<evidence type="ECO:0000313" key="2">
    <source>
        <dbReference type="Proteomes" id="UP000078407"/>
    </source>
</evidence>
<organism evidence="1 2">
    <name type="scientific">Buttiauxella ferragutiae ATCC 51602</name>
    <dbReference type="NCBI Taxonomy" id="1354252"/>
    <lineage>
        <taxon>Bacteria</taxon>
        <taxon>Pseudomonadati</taxon>
        <taxon>Pseudomonadota</taxon>
        <taxon>Gammaproteobacteria</taxon>
        <taxon>Enterobacterales</taxon>
        <taxon>Enterobacteriaceae</taxon>
        <taxon>Buttiauxella</taxon>
    </lineage>
</organism>
<keyword evidence="2" id="KW-1185">Reference proteome</keyword>
<dbReference type="EMBL" id="LXEQ01000049">
    <property type="protein sequence ID" value="OAT25877.1"/>
    <property type="molecule type" value="Genomic_DNA"/>
</dbReference>
<sequence>MSIFTNGRWGASPFHRNQVYMGIHIDYEKYIFEFVNRRWC</sequence>
<protein>
    <submittedName>
        <fullName evidence="1">Uncharacterized protein</fullName>
    </submittedName>
</protein>
<reference evidence="1 2" key="1">
    <citation type="submission" date="2016-04" db="EMBL/GenBank/DDBJ databases">
        <title>ATOL: Assembling a taxonomically balanced genome-scale reconstruction of the evolutionary history of the Enterobacteriaceae.</title>
        <authorList>
            <person name="Plunkett G.III."/>
            <person name="Neeno-Eckwall E.C."/>
            <person name="Glasner J.D."/>
            <person name="Perna N.T."/>
        </authorList>
    </citation>
    <scope>NUCLEOTIDE SEQUENCE [LARGE SCALE GENOMIC DNA]</scope>
    <source>
        <strain evidence="1 2">ATCC 51602</strain>
    </source>
</reference>
<proteinExistence type="predicted"/>
<comment type="caution">
    <text evidence="1">The sequence shown here is derived from an EMBL/GenBank/DDBJ whole genome shotgun (WGS) entry which is preliminary data.</text>
</comment>
<name>A0ABX2W528_9ENTR</name>